<sequence length="99" mass="11069">MKPSWRTAIILTAIAGAIITTILIFQSTKQPSIALTEEWIATQVASTMPKLPQCDYCLRYSHNPHLVCTVHPSALYQQPPYPLASKVWSKLQFLKCLVG</sequence>
<reference evidence="2 3" key="1">
    <citation type="journal article" date="2020" name="ISME J.">
        <title>Comparative genomics reveals insights into cyanobacterial evolution and habitat adaptation.</title>
        <authorList>
            <person name="Chen M.Y."/>
            <person name="Teng W.K."/>
            <person name="Zhao L."/>
            <person name="Hu C.X."/>
            <person name="Zhou Y.K."/>
            <person name="Han B.P."/>
            <person name="Song L.R."/>
            <person name="Shu W.S."/>
        </authorList>
    </citation>
    <scope>NUCLEOTIDE SEQUENCE [LARGE SCALE GENOMIC DNA]</scope>
    <source>
        <strain evidence="2 3">FACHB-391</strain>
    </source>
</reference>
<keyword evidence="1" id="KW-1133">Transmembrane helix</keyword>
<gene>
    <name evidence="2" type="ORF">H6G95_25695</name>
</gene>
<evidence type="ECO:0000256" key="1">
    <source>
        <dbReference type="SAM" id="Phobius"/>
    </source>
</evidence>
<protein>
    <submittedName>
        <fullName evidence="2">Uncharacterized protein</fullName>
    </submittedName>
</protein>
<name>A0ABR8F197_NOSLI</name>
<dbReference type="Proteomes" id="UP000604661">
    <property type="component" value="Unassembled WGS sequence"/>
</dbReference>
<keyword evidence="1" id="KW-0472">Membrane</keyword>
<accession>A0ABR8F197</accession>
<dbReference type="RefSeq" id="WP_190900315.1">
    <property type="nucleotide sequence ID" value="NZ_JACJTE010000039.1"/>
</dbReference>
<evidence type="ECO:0000313" key="3">
    <source>
        <dbReference type="Proteomes" id="UP000604661"/>
    </source>
</evidence>
<organism evidence="2 3">
    <name type="scientific">Nostoc linckia FACHB-391</name>
    <dbReference type="NCBI Taxonomy" id="2692906"/>
    <lineage>
        <taxon>Bacteria</taxon>
        <taxon>Bacillati</taxon>
        <taxon>Cyanobacteriota</taxon>
        <taxon>Cyanophyceae</taxon>
        <taxon>Nostocales</taxon>
        <taxon>Nostocaceae</taxon>
        <taxon>Nostoc</taxon>
    </lineage>
</organism>
<evidence type="ECO:0000313" key="2">
    <source>
        <dbReference type="EMBL" id="MBD2563938.1"/>
    </source>
</evidence>
<proteinExistence type="predicted"/>
<keyword evidence="3" id="KW-1185">Reference proteome</keyword>
<keyword evidence="1" id="KW-0812">Transmembrane</keyword>
<comment type="caution">
    <text evidence="2">The sequence shown here is derived from an EMBL/GenBank/DDBJ whole genome shotgun (WGS) entry which is preliminary data.</text>
</comment>
<feature type="transmembrane region" description="Helical" evidence="1">
    <location>
        <begin position="6"/>
        <end position="25"/>
    </location>
</feature>
<dbReference type="EMBL" id="JACJTE010000039">
    <property type="protein sequence ID" value="MBD2563938.1"/>
    <property type="molecule type" value="Genomic_DNA"/>
</dbReference>